<protein>
    <recommendedName>
        <fullName evidence="3">HK97 family phage prohead protease</fullName>
    </recommendedName>
</protein>
<sequence length="303" mass="32787">MPSTTLLRFKKAAKAGQQLPADTRLQKDALTQVESGEGRVIRFVISSATVDRDLDTISVDGWDLTAYRKNPVVLWGHNSDELPIGKCVSIFVEAGKLKADVEFLPADTPCVGDRAEAVFRMCRDGFLSATSVGFRPLEWKLTDDEARGAGDYFPGVDFSRQELMEFSIVSIPCNPEALIEPGAGPAGTLALAAGPEVLKAVRAKVVSSIARKGLYDISSLARLLSELGWLHQSVTYEEQDEADQSAVPAKLGEAMRILGDALVTMTAEEVAELLAQVAATEQRSTAVARRKQRRLAVELTALL</sequence>
<dbReference type="RefSeq" id="WP_377043659.1">
    <property type="nucleotide sequence ID" value="NZ_JBHLUN010000005.1"/>
</dbReference>
<accession>A0ABV6JRK4</accession>
<dbReference type="Proteomes" id="UP001589865">
    <property type="component" value="Unassembled WGS sequence"/>
</dbReference>
<reference evidence="1 2" key="1">
    <citation type="submission" date="2024-09" db="EMBL/GenBank/DDBJ databases">
        <authorList>
            <person name="Sun Q."/>
            <person name="Mori K."/>
        </authorList>
    </citation>
    <scope>NUCLEOTIDE SEQUENCE [LARGE SCALE GENOMIC DNA]</scope>
    <source>
        <strain evidence="1 2">TBRC 5777</strain>
    </source>
</reference>
<evidence type="ECO:0008006" key="3">
    <source>
        <dbReference type="Google" id="ProtNLM"/>
    </source>
</evidence>
<dbReference type="EMBL" id="JBHLUN010000005">
    <property type="protein sequence ID" value="MFC0407927.1"/>
    <property type="molecule type" value="Genomic_DNA"/>
</dbReference>
<name>A0ABV6JRK4_9PROT</name>
<evidence type="ECO:0000313" key="1">
    <source>
        <dbReference type="EMBL" id="MFC0407927.1"/>
    </source>
</evidence>
<evidence type="ECO:0000313" key="2">
    <source>
        <dbReference type="Proteomes" id="UP001589865"/>
    </source>
</evidence>
<keyword evidence="2" id="KW-1185">Reference proteome</keyword>
<gene>
    <name evidence="1" type="ORF">ACFFGY_06670</name>
</gene>
<comment type="caution">
    <text evidence="1">The sequence shown here is derived from an EMBL/GenBank/DDBJ whole genome shotgun (WGS) entry which is preliminary data.</text>
</comment>
<proteinExistence type="predicted"/>
<organism evidence="1 2">
    <name type="scientific">Roseomonas elaeocarpi</name>
    <dbReference type="NCBI Taxonomy" id="907779"/>
    <lineage>
        <taxon>Bacteria</taxon>
        <taxon>Pseudomonadati</taxon>
        <taxon>Pseudomonadota</taxon>
        <taxon>Alphaproteobacteria</taxon>
        <taxon>Acetobacterales</taxon>
        <taxon>Roseomonadaceae</taxon>
        <taxon>Roseomonas</taxon>
    </lineage>
</organism>